<evidence type="ECO:0000256" key="1">
    <source>
        <dbReference type="SAM" id="MobiDB-lite"/>
    </source>
</evidence>
<reference evidence="4" key="2">
    <citation type="submission" date="2021-04" db="EMBL/GenBank/DDBJ databases">
        <authorList>
            <person name="Podell S."/>
        </authorList>
    </citation>
    <scope>NUCLEOTIDE SEQUENCE</scope>
    <source>
        <strain evidence="4">Hildebrandi</strain>
    </source>
</reference>
<feature type="domain" description="Fungal lipase-type" evidence="3">
    <location>
        <begin position="151"/>
        <end position="314"/>
    </location>
</feature>
<dbReference type="EMBL" id="JAGRRH010000010">
    <property type="protein sequence ID" value="KAG7363725.1"/>
    <property type="molecule type" value="Genomic_DNA"/>
</dbReference>
<dbReference type="InterPro" id="IPR002921">
    <property type="entry name" value="Fungal_lipase-type"/>
</dbReference>
<feature type="signal peptide" evidence="2">
    <location>
        <begin position="1"/>
        <end position="20"/>
    </location>
</feature>
<dbReference type="OrthoDB" id="426718at2759"/>
<evidence type="ECO:0000313" key="5">
    <source>
        <dbReference type="Proteomes" id="UP000693970"/>
    </source>
</evidence>
<comment type="caution">
    <text evidence="4">The sequence shown here is derived from an EMBL/GenBank/DDBJ whole genome shotgun (WGS) entry which is preliminary data.</text>
</comment>
<evidence type="ECO:0000313" key="4">
    <source>
        <dbReference type="EMBL" id="KAG7363725.1"/>
    </source>
</evidence>
<evidence type="ECO:0000259" key="3">
    <source>
        <dbReference type="Pfam" id="PF01764"/>
    </source>
</evidence>
<organism evidence="4 5">
    <name type="scientific">Nitzschia inconspicua</name>
    <dbReference type="NCBI Taxonomy" id="303405"/>
    <lineage>
        <taxon>Eukaryota</taxon>
        <taxon>Sar</taxon>
        <taxon>Stramenopiles</taxon>
        <taxon>Ochrophyta</taxon>
        <taxon>Bacillariophyta</taxon>
        <taxon>Bacillariophyceae</taxon>
        <taxon>Bacillariophycidae</taxon>
        <taxon>Bacillariales</taxon>
        <taxon>Bacillariaceae</taxon>
        <taxon>Nitzschia</taxon>
    </lineage>
</organism>
<evidence type="ECO:0000256" key="2">
    <source>
        <dbReference type="SAM" id="SignalP"/>
    </source>
</evidence>
<sequence length="402" mass="45082">MPRNIVALSLLLILPWKTQSYVPPRGAPRHNNNDRNPFITAPIHQRYSQSVPSGSERRFDSLLERSGIDKKVSLQEQEQQQESSDLKLGDDNVQDLVLAASLSYLSLDTNSMKTSPYYDEQRLVVLQQINDSISQTGATIFRVAKETETIVVACRGTTNWKNFGTNLQFQLVEARQELLWKRRNDNIDDNTDVNSVETANSPTDQEPFLVHSGFQKASIELWNVLQPALQQILDSYNGGSKTVPRLVFTGHSLGAATALLCAVQYSMSSSGQRNNNNNNDPKIGVSSIITFGGPRLVNNALAQYWQQHCFRQSCDDDYNDDGNGIPLIINLIHSKDPILQQNQPLWDALGFAVVGREMVCASDQPKTFNNETTLDKSVVAFNFWDHCMYLGTFVGPRLFLLL</sequence>
<gene>
    <name evidence="4" type="ORF">IV203_027086</name>
</gene>
<dbReference type="InterPro" id="IPR051218">
    <property type="entry name" value="Sec_MonoDiacylglyc_Lipase"/>
</dbReference>
<dbReference type="PANTHER" id="PTHR45856">
    <property type="entry name" value="ALPHA/BETA-HYDROLASES SUPERFAMILY PROTEIN"/>
    <property type="match status" value="1"/>
</dbReference>
<dbReference type="CDD" id="cd00519">
    <property type="entry name" value="Lipase_3"/>
    <property type="match status" value="1"/>
</dbReference>
<keyword evidence="2" id="KW-0732">Signal</keyword>
<reference evidence="4" key="1">
    <citation type="journal article" date="2021" name="Sci. Rep.">
        <title>Diploid genomic architecture of Nitzschia inconspicua, an elite biomass production diatom.</title>
        <authorList>
            <person name="Oliver A."/>
            <person name="Podell S."/>
            <person name="Pinowska A."/>
            <person name="Traller J.C."/>
            <person name="Smith S.R."/>
            <person name="McClure R."/>
            <person name="Beliaev A."/>
            <person name="Bohutskyi P."/>
            <person name="Hill E.A."/>
            <person name="Rabines A."/>
            <person name="Zheng H."/>
            <person name="Allen L.Z."/>
            <person name="Kuo A."/>
            <person name="Grigoriev I.V."/>
            <person name="Allen A.E."/>
            <person name="Hazlebeck D."/>
            <person name="Allen E.E."/>
        </authorList>
    </citation>
    <scope>NUCLEOTIDE SEQUENCE</scope>
    <source>
        <strain evidence="4">Hildebrandi</strain>
    </source>
</reference>
<dbReference type="GO" id="GO:0006629">
    <property type="term" value="P:lipid metabolic process"/>
    <property type="evidence" value="ECO:0007669"/>
    <property type="project" value="InterPro"/>
</dbReference>
<dbReference type="Proteomes" id="UP000693970">
    <property type="component" value="Unassembled WGS sequence"/>
</dbReference>
<accession>A0A9K3LJU6</accession>
<keyword evidence="5" id="KW-1185">Reference proteome</keyword>
<dbReference type="PANTHER" id="PTHR45856:SF11">
    <property type="entry name" value="FUNGAL LIPASE-LIKE DOMAIN-CONTAINING PROTEIN"/>
    <property type="match status" value="1"/>
</dbReference>
<feature type="chain" id="PRO_5039951939" evidence="2">
    <location>
        <begin position="21"/>
        <end position="402"/>
    </location>
</feature>
<dbReference type="AlphaFoldDB" id="A0A9K3LJU6"/>
<feature type="region of interest" description="Disordered" evidence="1">
    <location>
        <begin position="24"/>
        <end position="56"/>
    </location>
</feature>
<dbReference type="Pfam" id="PF01764">
    <property type="entry name" value="Lipase_3"/>
    <property type="match status" value="1"/>
</dbReference>
<proteinExistence type="predicted"/>
<protein>
    <submittedName>
        <fullName evidence="4">Lipase class 3</fullName>
    </submittedName>
</protein>
<name>A0A9K3LJU6_9STRA</name>